<evidence type="ECO:0000313" key="3">
    <source>
        <dbReference type="Proteomes" id="UP000294221"/>
    </source>
</evidence>
<dbReference type="RefSeq" id="WP_051918287.1">
    <property type="nucleotide sequence ID" value="NZ_CP093555.1"/>
</dbReference>
<comment type="caution">
    <text evidence="2">The sequence shown here is derived from an EMBL/GenBank/DDBJ whole genome shotgun (WGS) entry which is preliminary data.</text>
</comment>
<protein>
    <recommendedName>
        <fullName evidence="4">AbiEi antitoxin C-terminal domain-containing protein</fullName>
    </recommendedName>
</protein>
<organism evidence="2 3">
    <name type="scientific">Bifidobacterium pseudolongum subsp. pseudolongum</name>
    <dbReference type="NCBI Taxonomy" id="31954"/>
    <lineage>
        <taxon>Bacteria</taxon>
        <taxon>Bacillati</taxon>
        <taxon>Actinomycetota</taxon>
        <taxon>Actinomycetes</taxon>
        <taxon>Bifidobacteriales</taxon>
        <taxon>Bifidobacteriaceae</taxon>
        <taxon>Bifidobacterium</taxon>
    </lineage>
</organism>
<evidence type="ECO:0000256" key="1">
    <source>
        <dbReference type="SAM" id="MobiDB-lite"/>
    </source>
</evidence>
<sequence>MTTDMYQPMLPLWDEPPAECRAPQATADEPDAPPPPSGLPPIITAEHVTGPLGMHMLIRLGILIPLDDVHAYRREDGESLYGRAAITAAALPTRITAMTVCGATAAWVWHGGDFPTTVDILSSSHHRTRVFGRPIRTRARRVPADQITTIGTLSLTTPERTACDLALSPIEEIRAHSWQPVIADLMKQYDFGLQPCLNILDGCSYLHTAKQARAVLTDFACAV</sequence>
<accession>A0A4Q5A579</accession>
<feature type="region of interest" description="Disordered" evidence="1">
    <location>
        <begin position="1"/>
        <end position="38"/>
    </location>
</feature>
<gene>
    <name evidence="2" type="ORF">PG2054B_1507</name>
</gene>
<name>A0A4Q5A579_9BIFI</name>
<dbReference type="AlphaFoldDB" id="A0A4Q5A579"/>
<dbReference type="Proteomes" id="UP000294221">
    <property type="component" value="Unassembled WGS sequence"/>
</dbReference>
<dbReference type="EMBL" id="RYUN01000011">
    <property type="protein sequence ID" value="RYQ19232.1"/>
    <property type="molecule type" value="Genomic_DNA"/>
</dbReference>
<reference evidence="2 3" key="1">
    <citation type="submission" date="2018-12" db="EMBL/GenBank/DDBJ databases">
        <title>Unveiling genomic diversity among members of the Bifidobacterium pseudolongum species, a widely distributed gut commensal of the animal kingdom.</title>
        <authorList>
            <person name="Lugli G.A."/>
            <person name="Duranti S."/>
            <person name="Albert K."/>
            <person name="Mancabelli L."/>
            <person name="Napoli S."/>
            <person name="Viappiani A."/>
            <person name="Anzalone R."/>
            <person name="Longhi G."/>
            <person name="Milani C."/>
            <person name="Turroni F."/>
            <person name="Alessandri G."/>
            <person name="Sela D.A."/>
            <person name="Van Sinderen D."/>
            <person name="Ventura M."/>
        </authorList>
    </citation>
    <scope>NUCLEOTIDE SEQUENCE [LARGE SCALE GENOMIC DNA]</scope>
    <source>
        <strain evidence="2 3">2054B</strain>
    </source>
</reference>
<evidence type="ECO:0000313" key="2">
    <source>
        <dbReference type="EMBL" id="RYQ19232.1"/>
    </source>
</evidence>
<evidence type="ECO:0008006" key="4">
    <source>
        <dbReference type="Google" id="ProtNLM"/>
    </source>
</evidence>
<proteinExistence type="predicted"/>